<dbReference type="RefSeq" id="WP_341836302.1">
    <property type="nucleotide sequence ID" value="NZ_CP149822.1"/>
</dbReference>
<reference evidence="3" key="1">
    <citation type="submission" date="2024-03" db="EMBL/GenBank/DDBJ databases">
        <title>Chitinophaga horti sp. nov., isolated from garden soil.</title>
        <authorList>
            <person name="Lee D.S."/>
            <person name="Han D.M."/>
            <person name="Baek J.H."/>
            <person name="Choi D.G."/>
            <person name="Jeon J.H."/>
            <person name="Jeon C.O."/>
        </authorList>
    </citation>
    <scope>NUCLEOTIDE SEQUENCE [LARGE SCALE GENOMIC DNA]</scope>
    <source>
        <strain evidence="3">GPA1</strain>
    </source>
</reference>
<keyword evidence="1" id="KW-0812">Transmembrane</keyword>
<accession>A0ABZ2YPM8</accession>
<proteinExistence type="predicted"/>
<dbReference type="Proteomes" id="UP001485459">
    <property type="component" value="Chromosome"/>
</dbReference>
<dbReference type="EMBL" id="CP149822">
    <property type="protein sequence ID" value="WZN41453.1"/>
    <property type="molecule type" value="Genomic_DNA"/>
</dbReference>
<evidence type="ECO:0000313" key="3">
    <source>
        <dbReference type="Proteomes" id="UP001485459"/>
    </source>
</evidence>
<keyword evidence="1" id="KW-1133">Transmembrane helix</keyword>
<sequence>MQDFLYYGWLVIQTVLAAYLLQPLVLLLIFGLKRAWKAVFGEVKIYPPGQKNPALSASW</sequence>
<organism evidence="2 3">
    <name type="scientific">Chitinophaga pollutisoli</name>
    <dbReference type="NCBI Taxonomy" id="3133966"/>
    <lineage>
        <taxon>Bacteria</taxon>
        <taxon>Pseudomonadati</taxon>
        <taxon>Bacteroidota</taxon>
        <taxon>Chitinophagia</taxon>
        <taxon>Chitinophagales</taxon>
        <taxon>Chitinophagaceae</taxon>
        <taxon>Chitinophaga</taxon>
    </lineage>
</organism>
<evidence type="ECO:0000256" key="1">
    <source>
        <dbReference type="SAM" id="Phobius"/>
    </source>
</evidence>
<evidence type="ECO:0000313" key="2">
    <source>
        <dbReference type="EMBL" id="WZN41453.1"/>
    </source>
</evidence>
<feature type="transmembrane region" description="Helical" evidence="1">
    <location>
        <begin position="6"/>
        <end position="30"/>
    </location>
</feature>
<protein>
    <submittedName>
        <fullName evidence="2">Uncharacterized protein</fullName>
    </submittedName>
</protein>
<keyword evidence="1" id="KW-0472">Membrane</keyword>
<keyword evidence="3" id="KW-1185">Reference proteome</keyword>
<gene>
    <name evidence="2" type="ORF">WJU16_00175</name>
</gene>
<name>A0ABZ2YPM8_9BACT</name>